<dbReference type="Pfam" id="PF19617">
    <property type="entry name" value="DUF6122"/>
    <property type="match status" value="1"/>
</dbReference>
<feature type="transmembrane region" description="Helical" evidence="1">
    <location>
        <begin position="6"/>
        <end position="23"/>
    </location>
</feature>
<name>K4IL06_PSYTT</name>
<dbReference type="STRING" id="313595.P700755_003106"/>
<keyword evidence="3" id="KW-1185">Reference proteome</keyword>
<proteinExistence type="predicted"/>
<gene>
    <name evidence="2" type="ordered locus">P700755_003106</name>
</gene>
<dbReference type="KEGG" id="ptq:P700755_003106"/>
<sequence length="116" mass="13814">MLQTFVHYANHFLVIFFIARLYTPKHVWKSYLVLLTTMLVDIDHLWAIPIFDPSRCSIGFHTFHSEIAILVYILIFIFIKNKWVRLISIGLIFHMITDAIDCIWSNFDCLQDYFIS</sequence>
<dbReference type="InterPro" id="IPR046125">
    <property type="entry name" value="DUF6122"/>
</dbReference>
<feature type="transmembrane region" description="Helical" evidence="1">
    <location>
        <begin position="30"/>
        <end position="51"/>
    </location>
</feature>
<keyword evidence="1" id="KW-0472">Membrane</keyword>
<protein>
    <recommendedName>
        <fullName evidence="4">Membrane-bound metal-dependent hydrolase</fullName>
    </recommendedName>
</protein>
<dbReference type="Proteomes" id="UP000008514">
    <property type="component" value="Chromosome"/>
</dbReference>
<dbReference type="OrthoDB" id="289051at2"/>
<reference evidence="2" key="2">
    <citation type="submission" date="2012-09" db="EMBL/GenBank/DDBJ databases">
        <title>The complete sequence of Psychroflexus torquis an extreme psychrophile from sea-ice that is stimulated by light.</title>
        <authorList>
            <person name="Feng S."/>
            <person name="Powell S.M."/>
            <person name="Bowman J.P."/>
        </authorList>
    </citation>
    <scope>NUCLEOTIDE SEQUENCE [LARGE SCALE GENOMIC DNA]</scope>
    <source>
        <strain evidence="2">ATCC 700755</strain>
    </source>
</reference>
<accession>K4IL06</accession>
<evidence type="ECO:0008006" key="4">
    <source>
        <dbReference type="Google" id="ProtNLM"/>
    </source>
</evidence>
<evidence type="ECO:0000256" key="1">
    <source>
        <dbReference type="SAM" id="Phobius"/>
    </source>
</evidence>
<dbReference type="RefSeq" id="WP_015025327.1">
    <property type="nucleotide sequence ID" value="NC_018721.1"/>
</dbReference>
<keyword evidence="1" id="KW-0812">Transmembrane</keyword>
<organism evidence="2 3">
    <name type="scientific">Psychroflexus torquis (strain ATCC 700755 / CIP 106069 / ACAM 623)</name>
    <dbReference type="NCBI Taxonomy" id="313595"/>
    <lineage>
        <taxon>Bacteria</taxon>
        <taxon>Pseudomonadati</taxon>
        <taxon>Bacteroidota</taxon>
        <taxon>Flavobacteriia</taxon>
        <taxon>Flavobacteriales</taxon>
        <taxon>Flavobacteriaceae</taxon>
        <taxon>Psychroflexus</taxon>
    </lineage>
</organism>
<evidence type="ECO:0000313" key="2">
    <source>
        <dbReference type="EMBL" id="AFU69776.1"/>
    </source>
</evidence>
<evidence type="ECO:0000313" key="3">
    <source>
        <dbReference type="Proteomes" id="UP000008514"/>
    </source>
</evidence>
<dbReference type="EMBL" id="CP003879">
    <property type="protein sequence ID" value="AFU69776.1"/>
    <property type="molecule type" value="Genomic_DNA"/>
</dbReference>
<keyword evidence="1" id="KW-1133">Transmembrane helix</keyword>
<dbReference type="AlphaFoldDB" id="K4IL06"/>
<feature type="transmembrane region" description="Helical" evidence="1">
    <location>
        <begin position="57"/>
        <end position="79"/>
    </location>
</feature>
<reference evidence="2" key="1">
    <citation type="submission" date="2006-03" db="EMBL/GenBank/DDBJ databases">
        <authorList>
            <person name="Bowman J."/>
            <person name="Ferriera S."/>
            <person name="Johnson J."/>
            <person name="Kravitz S."/>
            <person name="Halpern A."/>
            <person name="Remington K."/>
            <person name="Beeson K."/>
            <person name="Tran B."/>
            <person name="Rogers Y.-H."/>
            <person name="Friedman R."/>
            <person name="Venter J.C."/>
        </authorList>
    </citation>
    <scope>NUCLEOTIDE SEQUENCE [LARGE SCALE GENOMIC DNA]</scope>
    <source>
        <strain evidence="2">ATCC 700755</strain>
    </source>
</reference>
<dbReference type="HOGENOM" id="CLU_144753_1_0_10"/>
<dbReference type="eggNOG" id="ENOG5032RPW">
    <property type="taxonomic scope" value="Bacteria"/>
</dbReference>